<comment type="function">
    <text evidence="10">Catalyzes the folate-dependent formation of 5-methyl-uridine at position 54 (M-5-U54) in all tRNAs.</text>
</comment>
<dbReference type="GO" id="GO:0050660">
    <property type="term" value="F:flavin adenine dinucleotide binding"/>
    <property type="evidence" value="ECO:0007669"/>
    <property type="project" value="UniProtKB-UniRule"/>
</dbReference>
<comment type="subcellular location">
    <subcellularLocation>
        <location evidence="10">Cytoplasm</location>
    </subcellularLocation>
</comment>
<evidence type="ECO:0000256" key="8">
    <source>
        <dbReference type="ARBA" id="ARBA00022857"/>
    </source>
</evidence>
<comment type="cofactor">
    <cofactor evidence="1 10">
        <name>FAD</name>
        <dbReference type="ChEBI" id="CHEBI:57692"/>
    </cofactor>
</comment>
<evidence type="ECO:0000313" key="12">
    <source>
        <dbReference type="EMBL" id="GAF26772.1"/>
    </source>
</evidence>
<evidence type="ECO:0000256" key="1">
    <source>
        <dbReference type="ARBA" id="ARBA00001974"/>
    </source>
</evidence>
<dbReference type="NCBIfam" id="NF003739">
    <property type="entry name" value="PRK05335.1"/>
    <property type="match status" value="1"/>
</dbReference>
<evidence type="ECO:0000256" key="9">
    <source>
        <dbReference type="ARBA" id="ARBA00023027"/>
    </source>
</evidence>
<keyword evidence="3 10" id="KW-0489">Methyltransferase</keyword>
<dbReference type="GO" id="GO:0047151">
    <property type="term" value="F:tRNA (uracil(54)-C5)-methyltransferase activity, 5,10-methylenetetrahydrofolate-dependent"/>
    <property type="evidence" value="ECO:0007669"/>
    <property type="project" value="UniProtKB-UniRule"/>
</dbReference>
<comment type="similarity">
    <text evidence="10">Belongs to the MnmG family. TrmFO subfamily.</text>
</comment>
<dbReference type="PRINTS" id="PR00411">
    <property type="entry name" value="PNDRDTASEI"/>
</dbReference>
<evidence type="ECO:0000256" key="3">
    <source>
        <dbReference type="ARBA" id="ARBA00022603"/>
    </source>
</evidence>
<evidence type="ECO:0000256" key="10">
    <source>
        <dbReference type="HAMAP-Rule" id="MF_01037"/>
    </source>
</evidence>
<keyword evidence="9 10" id="KW-0520">NAD</keyword>
<name>A0A0S6UF05_NEOTH</name>
<organism evidence="12">
    <name type="scientific">Moorella thermoacetica Y72</name>
    <dbReference type="NCBI Taxonomy" id="1325331"/>
    <lineage>
        <taxon>Bacteria</taxon>
        <taxon>Bacillati</taxon>
        <taxon>Bacillota</taxon>
        <taxon>Clostridia</taxon>
        <taxon>Neomoorellales</taxon>
        <taxon>Neomoorellaceae</taxon>
        <taxon>Neomoorella</taxon>
    </lineage>
</organism>
<dbReference type="SUPFAM" id="SSF51905">
    <property type="entry name" value="FAD/NAD(P)-binding domain"/>
    <property type="match status" value="1"/>
</dbReference>
<dbReference type="InterPro" id="IPR036188">
    <property type="entry name" value="FAD/NAD-bd_sf"/>
</dbReference>
<keyword evidence="4 10" id="KW-0285">Flavoprotein</keyword>
<dbReference type="EC" id="2.1.1.74" evidence="10"/>
<dbReference type="GO" id="GO:0005829">
    <property type="term" value="C:cytosol"/>
    <property type="evidence" value="ECO:0007669"/>
    <property type="project" value="TreeGrafter"/>
</dbReference>
<dbReference type="GO" id="GO:0030488">
    <property type="term" value="P:tRNA methylation"/>
    <property type="evidence" value="ECO:0007669"/>
    <property type="project" value="TreeGrafter"/>
</dbReference>
<protein>
    <recommendedName>
        <fullName evidence="10">Methylenetetrahydrofolate--tRNA-(uracil-5-)-methyltransferase TrmFO</fullName>
        <ecNumber evidence="10">2.1.1.74</ecNumber>
    </recommendedName>
    <alternativeName>
        <fullName evidence="10">Folate-dependent tRNA (uracil-5-)-methyltransferase</fullName>
    </alternativeName>
    <alternativeName>
        <fullName evidence="10">Folate-dependent tRNA(M-5-U54)-methyltransferase</fullName>
    </alternativeName>
</protein>
<sequence length="461" mass="50711">MSPKRMWLCRRGPAGKIVFGRGEKLSDKVIIIGGGLAGSEAAWQAARRGMKVELWEMRPGKLTPAHSTGYLAELVCSNSLRADSLENAAGLLKAEMRQAGSLIMEVAAACRVPAGKALAVDREEFASRVTAVLEGHPGITVIREEVQAIPDNGPVIIATGPLTSPAMVRALKEFTGAEYLYFYDAAAPIVTAESLDYSRIFKGSRYGRGEEDYLNCPLNKEEYEAFYQALVTAERHPRHEFEPEVVFEGCMPVEVMAARGPDTLRFGPMRPVGLIDPATGREPYAVVQLRQDNAAGTLYNLVGFQTSLKWGEQERVFRLIPGLREAEFVRFGVMHRNTYVNSPRLLQPTLQVKGYPWLFLAGQLTGVEGYIESAACGLVAGVNATRFARGEEPLIPPPATAHGALLHYITDPTHTPFQPMHINYGLLPPLEHRVKNRVERNRILAARALEIWNSSGEFSGN</sequence>
<keyword evidence="7 10" id="KW-0274">FAD</keyword>
<comment type="catalytic activity">
    <reaction evidence="10">
        <text>uridine(54) in tRNA + (6R)-5,10-methylene-5,6,7,8-tetrahydrofolate + NADH + H(+) = 5-methyluridine(54) in tRNA + (6S)-5,6,7,8-tetrahydrofolate + NAD(+)</text>
        <dbReference type="Rhea" id="RHEA:16873"/>
        <dbReference type="Rhea" id="RHEA-COMP:10167"/>
        <dbReference type="Rhea" id="RHEA-COMP:10193"/>
        <dbReference type="ChEBI" id="CHEBI:15378"/>
        <dbReference type="ChEBI" id="CHEBI:15636"/>
        <dbReference type="ChEBI" id="CHEBI:57453"/>
        <dbReference type="ChEBI" id="CHEBI:57540"/>
        <dbReference type="ChEBI" id="CHEBI:57945"/>
        <dbReference type="ChEBI" id="CHEBI:65315"/>
        <dbReference type="ChEBI" id="CHEBI:74447"/>
        <dbReference type="EC" id="2.1.1.74"/>
    </reaction>
</comment>
<gene>
    <name evidence="10" type="primary">trmFO</name>
    <name evidence="12" type="ORF">MTY_2112</name>
</gene>
<evidence type="ECO:0000256" key="5">
    <source>
        <dbReference type="ARBA" id="ARBA00022679"/>
    </source>
</evidence>
<dbReference type="HAMAP" id="MF_01037">
    <property type="entry name" value="TrmFO"/>
    <property type="match status" value="1"/>
</dbReference>
<evidence type="ECO:0000256" key="7">
    <source>
        <dbReference type="ARBA" id="ARBA00022827"/>
    </source>
</evidence>
<dbReference type="PANTHER" id="PTHR11806:SF2">
    <property type="entry name" value="METHYLENETETRAHYDROFOLATE--TRNA-(URACIL-5-)-METHYLTRANSFERASE TRMFO"/>
    <property type="match status" value="1"/>
</dbReference>
<dbReference type="Pfam" id="PF01134">
    <property type="entry name" value="GIDA"/>
    <property type="match status" value="1"/>
</dbReference>
<keyword evidence="8 10" id="KW-0521">NADP</keyword>
<dbReference type="NCBIfam" id="TIGR00137">
    <property type="entry name" value="gid_trmFO"/>
    <property type="match status" value="1"/>
</dbReference>
<proteinExistence type="inferred from homology"/>
<keyword evidence="2 10" id="KW-0963">Cytoplasm</keyword>
<dbReference type="InterPro" id="IPR040131">
    <property type="entry name" value="MnmG_N"/>
</dbReference>
<dbReference type="Gene3D" id="3.50.50.60">
    <property type="entry name" value="FAD/NAD(P)-binding domain"/>
    <property type="match status" value="2"/>
</dbReference>
<dbReference type="InterPro" id="IPR004417">
    <property type="entry name" value="TrmFO"/>
</dbReference>
<dbReference type="PANTHER" id="PTHR11806">
    <property type="entry name" value="GLUCOSE INHIBITED DIVISION PROTEIN A"/>
    <property type="match status" value="1"/>
</dbReference>
<evidence type="ECO:0000259" key="11">
    <source>
        <dbReference type="Pfam" id="PF01134"/>
    </source>
</evidence>
<keyword evidence="6 10" id="KW-0819">tRNA processing</keyword>
<dbReference type="Proteomes" id="UP000063718">
    <property type="component" value="Unassembled WGS sequence"/>
</dbReference>
<evidence type="ECO:0000256" key="4">
    <source>
        <dbReference type="ARBA" id="ARBA00022630"/>
    </source>
</evidence>
<feature type="domain" description="MnmG N-terminal" evidence="11">
    <location>
        <begin position="28"/>
        <end position="392"/>
    </location>
</feature>
<dbReference type="EMBL" id="DF238840">
    <property type="protein sequence ID" value="GAF26772.1"/>
    <property type="molecule type" value="Genomic_DNA"/>
</dbReference>
<comment type="catalytic activity">
    <reaction evidence="10">
        <text>uridine(54) in tRNA + (6R)-5,10-methylene-5,6,7,8-tetrahydrofolate + NADPH + H(+) = 5-methyluridine(54) in tRNA + (6S)-5,6,7,8-tetrahydrofolate + NADP(+)</text>
        <dbReference type="Rhea" id="RHEA:62372"/>
        <dbReference type="Rhea" id="RHEA-COMP:10167"/>
        <dbReference type="Rhea" id="RHEA-COMP:10193"/>
        <dbReference type="ChEBI" id="CHEBI:15378"/>
        <dbReference type="ChEBI" id="CHEBI:15636"/>
        <dbReference type="ChEBI" id="CHEBI:57453"/>
        <dbReference type="ChEBI" id="CHEBI:57783"/>
        <dbReference type="ChEBI" id="CHEBI:58349"/>
        <dbReference type="ChEBI" id="CHEBI:65315"/>
        <dbReference type="ChEBI" id="CHEBI:74447"/>
        <dbReference type="EC" id="2.1.1.74"/>
    </reaction>
</comment>
<evidence type="ECO:0000256" key="2">
    <source>
        <dbReference type="ARBA" id="ARBA00022490"/>
    </source>
</evidence>
<dbReference type="AlphaFoldDB" id="A0A0S6UF05"/>
<dbReference type="GO" id="GO:0002098">
    <property type="term" value="P:tRNA wobble uridine modification"/>
    <property type="evidence" value="ECO:0007669"/>
    <property type="project" value="TreeGrafter"/>
</dbReference>
<evidence type="ECO:0000256" key="6">
    <source>
        <dbReference type="ARBA" id="ARBA00022694"/>
    </source>
</evidence>
<accession>A0A0S6UF05</accession>
<feature type="binding site" evidence="10">
    <location>
        <begin position="33"/>
        <end position="38"/>
    </location>
    <ligand>
        <name>FAD</name>
        <dbReference type="ChEBI" id="CHEBI:57692"/>
    </ligand>
</feature>
<dbReference type="InterPro" id="IPR002218">
    <property type="entry name" value="MnmG-rel"/>
</dbReference>
<reference evidence="12" key="1">
    <citation type="journal article" date="2014" name="Gene">
        <title>Genome-guided analysis of transformation efficiency and carbon dioxide assimilation by Moorella thermoacetica Y72.</title>
        <authorList>
            <person name="Tsukahara K."/>
            <person name="Kita A."/>
            <person name="Nakashimada Y."/>
            <person name="Hoshino T."/>
            <person name="Murakami K."/>
        </authorList>
    </citation>
    <scope>NUCLEOTIDE SEQUENCE [LARGE SCALE GENOMIC DNA]</scope>
    <source>
        <strain evidence="12">Y72</strain>
    </source>
</reference>
<keyword evidence="5 10" id="KW-0808">Transferase</keyword>